<organism evidence="1 2">
    <name type="scientific">Scortum barcoo</name>
    <name type="common">barcoo grunter</name>
    <dbReference type="NCBI Taxonomy" id="214431"/>
    <lineage>
        <taxon>Eukaryota</taxon>
        <taxon>Metazoa</taxon>
        <taxon>Chordata</taxon>
        <taxon>Craniata</taxon>
        <taxon>Vertebrata</taxon>
        <taxon>Euteleostomi</taxon>
        <taxon>Actinopterygii</taxon>
        <taxon>Neopterygii</taxon>
        <taxon>Teleostei</taxon>
        <taxon>Neoteleostei</taxon>
        <taxon>Acanthomorphata</taxon>
        <taxon>Eupercaria</taxon>
        <taxon>Centrarchiformes</taxon>
        <taxon>Terapontoidei</taxon>
        <taxon>Terapontidae</taxon>
        <taxon>Scortum</taxon>
    </lineage>
</organism>
<sequence>MGFPISGAHFDSPLPGPASGGRGREEEEEEVVVLPVGRGEHQKEPRSLGQAGPATRPAPGQLLDFLTERPQSVRVGKNTSSVITLSTGSPQGCVLSPLLFTLMTHDCVPRSATNHIVKFADDTTVVGLIRDDNDLAYREEVEQLVRWCEGNNLILNVDKTKEIIVDFRKIQPSHAPLLINNSAVEVVSSTKFLGVHITDDLTWSVNSASLVKKGTAAPALPETDEESPPAPAHPHYVLQEYCREASSPAASLCGAEDALLLTGGLSALMLAQAAGTGASAGAAAVSESDMSVVLLCGVEGRVSCPVPVLRNAYGSQSHQERQRKRERETVELRDTHFPPMGRVIMPRPSMCHTSSLQTPNDKAQALQISEADLLSLARSLLQAWVDPLLVLSTSAPTLPHPAKNSISNKIQELREHSKNLGDGLNIISDKMGPVAQTISLLPYRGGNDIGQDKISKLTNFHFLLSCFRRDSNKIDSFLKVLRCRAAQLQPEMC</sequence>
<name>A0ACB8VUT7_9TELE</name>
<evidence type="ECO:0000313" key="2">
    <source>
        <dbReference type="Proteomes" id="UP000831701"/>
    </source>
</evidence>
<reference evidence="1" key="1">
    <citation type="submission" date="2022-04" db="EMBL/GenBank/DDBJ databases">
        <title>Jade perch genome.</title>
        <authorList>
            <person name="Chao B."/>
        </authorList>
    </citation>
    <scope>NUCLEOTIDE SEQUENCE</scope>
    <source>
        <strain evidence="1">CB-2022</strain>
    </source>
</reference>
<evidence type="ECO:0000313" key="1">
    <source>
        <dbReference type="EMBL" id="KAI3359372.1"/>
    </source>
</evidence>
<accession>A0ACB8VUT7</accession>
<keyword evidence="2" id="KW-1185">Reference proteome</keyword>
<proteinExistence type="predicted"/>
<dbReference type="EMBL" id="CM041547">
    <property type="protein sequence ID" value="KAI3359372.1"/>
    <property type="molecule type" value="Genomic_DNA"/>
</dbReference>
<comment type="caution">
    <text evidence="1">The sequence shown here is derived from an EMBL/GenBank/DDBJ whole genome shotgun (WGS) entry which is preliminary data.</text>
</comment>
<protein>
    <submittedName>
        <fullName evidence="1">Uncharacterized protein</fullName>
    </submittedName>
</protein>
<dbReference type="Proteomes" id="UP000831701">
    <property type="component" value="Chromosome 17"/>
</dbReference>
<gene>
    <name evidence="1" type="ORF">L3Q82_002876</name>
</gene>